<evidence type="ECO:0000256" key="2">
    <source>
        <dbReference type="ARBA" id="ARBA00022692"/>
    </source>
</evidence>
<protein>
    <recommendedName>
        <fullName evidence="10">Fibronectin type-III domain-containing protein</fullName>
    </recommendedName>
</protein>
<dbReference type="Gene3D" id="2.60.40.10">
    <property type="entry name" value="Immunoglobulins"/>
    <property type="match status" value="2"/>
</dbReference>
<evidence type="ECO:0000256" key="1">
    <source>
        <dbReference type="ARBA" id="ARBA00004479"/>
    </source>
</evidence>
<keyword evidence="4" id="KW-0677">Repeat</keyword>
<dbReference type="Pfam" id="PF00041">
    <property type="entry name" value="fn3"/>
    <property type="match status" value="2"/>
</dbReference>
<feature type="domain" description="Fibronectin type-III" evidence="10">
    <location>
        <begin position="72"/>
        <end position="170"/>
    </location>
</feature>
<keyword evidence="12" id="KW-1185">Reference proteome</keyword>
<evidence type="ECO:0000256" key="9">
    <source>
        <dbReference type="SAM" id="MobiDB-lite"/>
    </source>
</evidence>
<keyword evidence="3" id="KW-0732">Signal</keyword>
<dbReference type="Pfam" id="PF23144">
    <property type="entry name" value="Fn3_PTPRU"/>
    <property type="match status" value="1"/>
</dbReference>
<dbReference type="AlphaFoldDB" id="A0A9D3M5D7"/>
<keyword evidence="7" id="KW-1015">Disulfide bond</keyword>
<dbReference type="CDD" id="cd00063">
    <property type="entry name" value="FN3"/>
    <property type="match status" value="2"/>
</dbReference>
<dbReference type="Proteomes" id="UP001044222">
    <property type="component" value="Chromosome 9"/>
</dbReference>
<accession>A0A9D3M5D7</accession>
<evidence type="ECO:0000256" key="5">
    <source>
        <dbReference type="ARBA" id="ARBA00022989"/>
    </source>
</evidence>
<evidence type="ECO:0000256" key="4">
    <source>
        <dbReference type="ARBA" id="ARBA00022737"/>
    </source>
</evidence>
<dbReference type="InterPro" id="IPR036116">
    <property type="entry name" value="FN3_sf"/>
</dbReference>
<organism evidence="11 12">
    <name type="scientific">Anguilla anguilla</name>
    <name type="common">European freshwater eel</name>
    <name type="synonym">Muraena anguilla</name>
    <dbReference type="NCBI Taxonomy" id="7936"/>
    <lineage>
        <taxon>Eukaryota</taxon>
        <taxon>Metazoa</taxon>
        <taxon>Chordata</taxon>
        <taxon>Craniata</taxon>
        <taxon>Vertebrata</taxon>
        <taxon>Euteleostomi</taxon>
        <taxon>Actinopterygii</taxon>
        <taxon>Neopterygii</taxon>
        <taxon>Teleostei</taxon>
        <taxon>Anguilliformes</taxon>
        <taxon>Anguillidae</taxon>
        <taxon>Anguilla</taxon>
    </lineage>
</organism>
<reference evidence="11" key="1">
    <citation type="submission" date="2021-01" db="EMBL/GenBank/DDBJ databases">
        <title>A chromosome-scale assembly of European eel, Anguilla anguilla.</title>
        <authorList>
            <person name="Henkel C."/>
            <person name="Jong-Raadsen S.A."/>
            <person name="Dufour S."/>
            <person name="Weltzien F.-A."/>
            <person name="Palstra A.P."/>
            <person name="Pelster B."/>
            <person name="Spaink H.P."/>
            <person name="Van Den Thillart G.E."/>
            <person name="Jansen H."/>
            <person name="Zahm M."/>
            <person name="Klopp C."/>
            <person name="Cedric C."/>
            <person name="Louis A."/>
            <person name="Berthelot C."/>
            <person name="Parey E."/>
            <person name="Roest Crollius H."/>
            <person name="Montfort J."/>
            <person name="Robinson-Rechavi M."/>
            <person name="Bucao C."/>
            <person name="Bouchez O."/>
            <person name="Gislard M."/>
            <person name="Lluch J."/>
            <person name="Milhes M."/>
            <person name="Lampietro C."/>
            <person name="Lopez Roques C."/>
            <person name="Donnadieu C."/>
            <person name="Braasch I."/>
            <person name="Desvignes T."/>
            <person name="Postlethwait J."/>
            <person name="Bobe J."/>
            <person name="Guiguen Y."/>
            <person name="Dirks R."/>
        </authorList>
    </citation>
    <scope>NUCLEOTIDE SEQUENCE</scope>
    <source>
        <strain evidence="11">Tag_6206</strain>
        <tissue evidence="11">Liver</tissue>
    </source>
</reference>
<gene>
    <name evidence="11" type="ORF">ANANG_G00173530</name>
</gene>
<dbReference type="FunFam" id="2.60.40.10:FF:000019">
    <property type="entry name" value="receptor-type tyrosine-protein phosphatase kappa isoform X2"/>
    <property type="match status" value="1"/>
</dbReference>
<dbReference type="GO" id="GO:0016020">
    <property type="term" value="C:membrane"/>
    <property type="evidence" value="ECO:0007669"/>
    <property type="project" value="UniProtKB-SubCell"/>
</dbReference>
<sequence length="352" mass="39058">MGPSSRGRWSTAWSLGPCTTCRQWTRPPTRSATWTLTLSTRSASCSPALWREAPGPRGPLRARTKCAEPMHGPQKLEVVDIQSKQITVRWEPFGYNVTRCHSYNLTAQYRYRAGAKEEIREEVCYDTTSPAPQHTIRNLAPYTNLSVRLVLRNPEGVKESVEIQVQTDEDVPGAVPLESIQGSTYEEKIGLKWREPVQTYGIITLYEISYKAVSSFDPELDLSNQSGKVFKHSNETSHVFLGLVPGSTYSFTIRASTAKGYGPPVITQFTTKISAPSMPGYDQETPLNQTDSTVTVLLKPAQSRGRPSVFSLTPFRRRGIRTRNGCPRLGPPSPLISVNGGQPGKMEADLVR</sequence>
<keyword evidence="8" id="KW-0325">Glycoprotein</keyword>
<evidence type="ECO:0000313" key="12">
    <source>
        <dbReference type="Proteomes" id="UP001044222"/>
    </source>
</evidence>
<dbReference type="PANTHER" id="PTHR24051:SF11">
    <property type="entry name" value="PROTEIN TYROSINE PHOSPHATASE, RECEPTOR TYPE, M"/>
    <property type="match status" value="1"/>
</dbReference>
<dbReference type="EMBL" id="JAFIRN010000009">
    <property type="protein sequence ID" value="KAG5842049.1"/>
    <property type="molecule type" value="Genomic_DNA"/>
</dbReference>
<dbReference type="SUPFAM" id="SSF49265">
    <property type="entry name" value="Fibronectin type III"/>
    <property type="match status" value="1"/>
</dbReference>
<dbReference type="PANTHER" id="PTHR24051">
    <property type="entry name" value="SUSHI DOMAIN-CONTAINING PROTEIN 1"/>
    <property type="match status" value="1"/>
</dbReference>
<evidence type="ECO:0000259" key="10">
    <source>
        <dbReference type="PROSITE" id="PS50853"/>
    </source>
</evidence>
<proteinExistence type="predicted"/>
<dbReference type="PRINTS" id="PR00014">
    <property type="entry name" value="FNTYPEIII"/>
</dbReference>
<dbReference type="SMART" id="SM00060">
    <property type="entry name" value="FN3"/>
    <property type="match status" value="2"/>
</dbReference>
<evidence type="ECO:0000256" key="3">
    <source>
        <dbReference type="ARBA" id="ARBA00022729"/>
    </source>
</evidence>
<dbReference type="InterPro" id="IPR057598">
    <property type="entry name" value="Fn3_PTPRU"/>
</dbReference>
<comment type="caution">
    <text evidence="11">The sequence shown here is derived from an EMBL/GenBank/DDBJ whole genome shotgun (WGS) entry which is preliminary data.</text>
</comment>
<evidence type="ECO:0000256" key="7">
    <source>
        <dbReference type="ARBA" id="ARBA00023157"/>
    </source>
</evidence>
<dbReference type="InterPro" id="IPR003961">
    <property type="entry name" value="FN3_dom"/>
</dbReference>
<keyword evidence="6" id="KW-0472">Membrane</keyword>
<comment type="subcellular location">
    <subcellularLocation>
        <location evidence="1">Membrane</location>
        <topology evidence="1">Single-pass type I membrane protein</topology>
    </subcellularLocation>
</comment>
<dbReference type="InterPro" id="IPR051622">
    <property type="entry name" value="R-tyr_protein_phosphatases"/>
</dbReference>
<dbReference type="PROSITE" id="PS50853">
    <property type="entry name" value="FN3"/>
    <property type="match status" value="2"/>
</dbReference>
<feature type="region of interest" description="Disordered" evidence="9">
    <location>
        <begin position="321"/>
        <end position="352"/>
    </location>
</feature>
<dbReference type="FunFam" id="2.60.40.10:FF:000152">
    <property type="entry name" value="receptor-type tyrosine-protein phosphatase T isoform X1"/>
    <property type="match status" value="1"/>
</dbReference>
<evidence type="ECO:0000256" key="8">
    <source>
        <dbReference type="ARBA" id="ARBA00023180"/>
    </source>
</evidence>
<feature type="domain" description="Fibronectin type-III" evidence="10">
    <location>
        <begin position="171"/>
        <end position="277"/>
    </location>
</feature>
<dbReference type="InterPro" id="IPR013783">
    <property type="entry name" value="Ig-like_fold"/>
</dbReference>
<evidence type="ECO:0000256" key="6">
    <source>
        <dbReference type="ARBA" id="ARBA00023136"/>
    </source>
</evidence>
<name>A0A9D3M5D7_ANGAN</name>
<keyword evidence="5" id="KW-1133">Transmembrane helix</keyword>
<keyword evidence="2" id="KW-0812">Transmembrane</keyword>
<evidence type="ECO:0000313" key="11">
    <source>
        <dbReference type="EMBL" id="KAG5842049.1"/>
    </source>
</evidence>